<feature type="coiled-coil region" evidence="1">
    <location>
        <begin position="463"/>
        <end position="491"/>
    </location>
</feature>
<evidence type="ECO:0000256" key="1">
    <source>
        <dbReference type="SAM" id="Coils"/>
    </source>
</evidence>
<feature type="coiled-coil region" evidence="1">
    <location>
        <begin position="216"/>
        <end position="254"/>
    </location>
</feature>
<evidence type="ECO:0000313" key="3">
    <source>
        <dbReference type="EMBL" id="GAA1616538.1"/>
    </source>
</evidence>
<reference evidence="4" key="1">
    <citation type="journal article" date="2019" name="Int. J. Syst. Evol. Microbiol.">
        <title>The Global Catalogue of Microorganisms (GCM) 10K type strain sequencing project: providing services to taxonomists for standard genome sequencing and annotation.</title>
        <authorList>
            <consortium name="The Broad Institute Genomics Platform"/>
            <consortium name="The Broad Institute Genome Sequencing Center for Infectious Disease"/>
            <person name="Wu L."/>
            <person name="Ma J."/>
        </authorList>
    </citation>
    <scope>NUCLEOTIDE SEQUENCE [LARGE SCALE GENOMIC DNA]</scope>
    <source>
        <strain evidence="4">JCM 14969</strain>
    </source>
</reference>
<keyword evidence="1" id="KW-0175">Coiled coil</keyword>
<accession>A0ABP4QMV6</accession>
<dbReference type="EMBL" id="BAAAOS010000066">
    <property type="protein sequence ID" value="GAA1616538.1"/>
    <property type="molecule type" value="Genomic_DNA"/>
</dbReference>
<feature type="transmembrane region" description="Helical" evidence="2">
    <location>
        <begin position="297"/>
        <end position="317"/>
    </location>
</feature>
<feature type="transmembrane region" description="Helical" evidence="2">
    <location>
        <begin position="366"/>
        <end position="384"/>
    </location>
</feature>
<dbReference type="RefSeq" id="WP_344222295.1">
    <property type="nucleotide sequence ID" value="NZ_BAAAOS010000066.1"/>
</dbReference>
<evidence type="ECO:0000256" key="2">
    <source>
        <dbReference type="SAM" id="Phobius"/>
    </source>
</evidence>
<keyword evidence="4" id="KW-1185">Reference proteome</keyword>
<feature type="transmembrane region" description="Helical" evidence="2">
    <location>
        <begin position="390"/>
        <end position="410"/>
    </location>
</feature>
<keyword evidence="2" id="KW-0472">Membrane</keyword>
<dbReference type="Proteomes" id="UP001500393">
    <property type="component" value="Unassembled WGS sequence"/>
</dbReference>
<evidence type="ECO:0000313" key="4">
    <source>
        <dbReference type="Proteomes" id="UP001500393"/>
    </source>
</evidence>
<gene>
    <name evidence="3" type="ORF">GCM10009789_83200</name>
</gene>
<proteinExistence type="predicted"/>
<name>A0ABP4QMV6_9ACTN</name>
<comment type="caution">
    <text evidence="3">The sequence shown here is derived from an EMBL/GenBank/DDBJ whole genome shotgun (WGS) entry which is preliminary data.</text>
</comment>
<organism evidence="3 4">
    <name type="scientific">Kribbella sancticallisti</name>
    <dbReference type="NCBI Taxonomy" id="460087"/>
    <lineage>
        <taxon>Bacteria</taxon>
        <taxon>Bacillati</taxon>
        <taxon>Actinomycetota</taxon>
        <taxon>Actinomycetes</taxon>
        <taxon>Propionibacteriales</taxon>
        <taxon>Kribbellaceae</taxon>
        <taxon>Kribbella</taxon>
    </lineage>
</organism>
<protein>
    <submittedName>
        <fullName evidence="3">Uncharacterized protein</fullName>
    </submittedName>
</protein>
<feature type="transmembrane region" description="Helical" evidence="2">
    <location>
        <begin position="329"/>
        <end position="354"/>
    </location>
</feature>
<feature type="coiled-coil region" evidence="1">
    <location>
        <begin position="154"/>
        <end position="192"/>
    </location>
</feature>
<feature type="coiled-coil region" evidence="1">
    <location>
        <begin position="85"/>
        <end position="126"/>
    </location>
</feature>
<sequence>MAQADISLVPEPGAKNYDAMTSAELKEAGQRWVLDYIERHRRQPTQQEVGDEHGKSRGWGRDLMKEMRMRGLIADDGTGETVDTLAELTADVERAEAEREQALNAQRAAEANAARIQERAERTVAEVRAEADRRVAALEGALTERLSGSERQSMATVQRLQAEHEQQIRQIRQEADEQVQRAQREAAAATEEATRRLAGLEGASAERVRLSEQQAAAETARLQAEHEQQLAELQQKADARLDEARRETDRVRAEAEVRVAEAIENAPTVRRAAEDEARTEVLAATITSAHHTWLQGLMYGFYGVAAAAALTGQVWAGVEHIPFPASWPIGWKIAVVAPAFAVVEFGGVVTAYAADLRRRLGERATGFRMMSFGAATVAAGFNLVGHWGQWFPAIGFTGLSVFAFVLWLLYSEARRRDVLRDAGMMSRPAPVYGIGQWLRDFKLTWQARRLAVEFGYGTYESLRHAKELNAAEAAERQAELEAEEAAERRRARLKAIGDAIVARIVDRSEDPIGAEIAKNTIDLDRVAAEAEQRVSYDGWGELIAQDLDPYRQKPDTDPKSVTA</sequence>
<keyword evidence="2" id="KW-1133">Transmembrane helix</keyword>
<keyword evidence="2" id="KW-0812">Transmembrane</keyword>